<evidence type="ECO:0000256" key="5">
    <source>
        <dbReference type="ARBA" id="ARBA00022723"/>
    </source>
</evidence>
<dbReference type="Proteomes" id="UP000708208">
    <property type="component" value="Unassembled WGS sequence"/>
</dbReference>
<feature type="compositionally biased region" description="Polar residues" evidence="17">
    <location>
        <begin position="645"/>
        <end position="661"/>
    </location>
</feature>
<evidence type="ECO:0000256" key="3">
    <source>
        <dbReference type="ARBA" id="ARBA00008037"/>
    </source>
</evidence>
<dbReference type="GO" id="GO:0008270">
    <property type="term" value="F:zinc ion binding"/>
    <property type="evidence" value="ECO:0007669"/>
    <property type="project" value="UniProtKB-KW"/>
</dbReference>
<keyword evidence="7" id="KW-0862">Zinc</keyword>
<dbReference type="Pfam" id="PF02008">
    <property type="entry name" value="zf-CXXC"/>
    <property type="match status" value="1"/>
</dbReference>
<dbReference type="InterPro" id="IPR001810">
    <property type="entry name" value="F-box_dom"/>
</dbReference>
<gene>
    <name evidence="20" type="ORF">AFUS01_LOCUS21461</name>
</gene>
<evidence type="ECO:0000256" key="11">
    <source>
        <dbReference type="ARBA" id="ARBA00023004"/>
    </source>
</evidence>
<organism evidence="20 21">
    <name type="scientific">Allacma fusca</name>
    <dbReference type="NCBI Taxonomy" id="39272"/>
    <lineage>
        <taxon>Eukaryota</taxon>
        <taxon>Metazoa</taxon>
        <taxon>Ecdysozoa</taxon>
        <taxon>Arthropoda</taxon>
        <taxon>Hexapoda</taxon>
        <taxon>Collembola</taxon>
        <taxon>Symphypleona</taxon>
        <taxon>Sminthuridae</taxon>
        <taxon>Allacma</taxon>
    </lineage>
</organism>
<comment type="cofactor">
    <cofactor evidence="1">
        <name>Fe(2+)</name>
        <dbReference type="ChEBI" id="CHEBI:29033"/>
    </cofactor>
</comment>
<keyword evidence="5" id="KW-0479">Metal-binding</keyword>
<evidence type="ECO:0000256" key="17">
    <source>
        <dbReference type="SAM" id="MobiDB-lite"/>
    </source>
</evidence>
<dbReference type="OrthoDB" id="5876800at2759"/>
<evidence type="ECO:0000259" key="18">
    <source>
        <dbReference type="PROSITE" id="PS51058"/>
    </source>
</evidence>
<feature type="domain" description="CXXC-type" evidence="18">
    <location>
        <begin position="491"/>
        <end position="538"/>
    </location>
</feature>
<comment type="caution">
    <text evidence="20">The sequence shown here is derived from an EMBL/GenBank/DDBJ whole genome shotgun (WGS) entry which is preliminary data.</text>
</comment>
<name>A0A8J2KWF6_9HEXA</name>
<keyword evidence="10" id="KW-0560">Oxidoreductase</keyword>
<keyword evidence="12" id="KW-0805">Transcription regulation</keyword>
<dbReference type="EC" id="1.14.11.27" evidence="4"/>
<feature type="region of interest" description="Disordered" evidence="17">
    <location>
        <begin position="624"/>
        <end position="687"/>
    </location>
</feature>
<evidence type="ECO:0000313" key="21">
    <source>
        <dbReference type="Proteomes" id="UP000708208"/>
    </source>
</evidence>
<evidence type="ECO:0000313" key="20">
    <source>
        <dbReference type="EMBL" id="CAG7732986.1"/>
    </source>
</evidence>
<dbReference type="GO" id="GO:0140680">
    <property type="term" value="F:histone H3K36me/H3K36me2 demethylase activity"/>
    <property type="evidence" value="ECO:0007669"/>
    <property type="project" value="UniProtKB-EC"/>
</dbReference>
<evidence type="ECO:0000256" key="16">
    <source>
        <dbReference type="PROSITE-ProRule" id="PRU00509"/>
    </source>
</evidence>
<evidence type="ECO:0000256" key="13">
    <source>
        <dbReference type="ARBA" id="ARBA00023163"/>
    </source>
</evidence>
<evidence type="ECO:0000256" key="2">
    <source>
        <dbReference type="ARBA" id="ARBA00004123"/>
    </source>
</evidence>
<evidence type="ECO:0000259" key="19">
    <source>
        <dbReference type="PROSITE" id="PS51184"/>
    </source>
</evidence>
<dbReference type="InterPro" id="IPR050690">
    <property type="entry name" value="JHDM1_Histone_Demethylase"/>
</dbReference>
<dbReference type="CDD" id="cd21783">
    <property type="entry name" value="CTD_Jhd1-like"/>
    <property type="match status" value="1"/>
</dbReference>
<dbReference type="Pfam" id="PF12937">
    <property type="entry name" value="F-box-like"/>
    <property type="match status" value="1"/>
</dbReference>
<evidence type="ECO:0000256" key="1">
    <source>
        <dbReference type="ARBA" id="ARBA00001954"/>
    </source>
</evidence>
<keyword evidence="11" id="KW-0408">Iron</keyword>
<feature type="compositionally biased region" description="Basic and acidic residues" evidence="17">
    <location>
        <begin position="758"/>
        <end position="774"/>
    </location>
</feature>
<dbReference type="SMART" id="SM00367">
    <property type="entry name" value="LRR_CC"/>
    <property type="match status" value="4"/>
</dbReference>
<evidence type="ECO:0000256" key="8">
    <source>
        <dbReference type="ARBA" id="ARBA00022853"/>
    </source>
</evidence>
<comment type="subcellular location">
    <subcellularLocation>
        <location evidence="2">Nucleus</location>
    </subcellularLocation>
</comment>
<dbReference type="PANTHER" id="PTHR23123">
    <property type="entry name" value="PHD/F-BOX CONTAINING PROTEIN"/>
    <property type="match status" value="1"/>
</dbReference>
<protein>
    <recommendedName>
        <fullName evidence="4">[histone H3]-dimethyl-L-lysine(36) demethylase</fullName>
        <ecNumber evidence="4">1.14.11.27</ecNumber>
    </recommendedName>
</protein>
<evidence type="ECO:0000256" key="10">
    <source>
        <dbReference type="ARBA" id="ARBA00023002"/>
    </source>
</evidence>
<evidence type="ECO:0000256" key="9">
    <source>
        <dbReference type="ARBA" id="ARBA00022964"/>
    </source>
</evidence>
<dbReference type="GO" id="GO:0005634">
    <property type="term" value="C:nucleus"/>
    <property type="evidence" value="ECO:0007669"/>
    <property type="project" value="UniProtKB-SubCell"/>
</dbReference>
<reference evidence="20" key="1">
    <citation type="submission" date="2021-06" db="EMBL/GenBank/DDBJ databases">
        <authorList>
            <person name="Hodson N. C."/>
            <person name="Mongue J. A."/>
            <person name="Jaron S. K."/>
        </authorList>
    </citation>
    <scope>NUCLEOTIDE SEQUENCE</scope>
</reference>
<evidence type="ECO:0000256" key="15">
    <source>
        <dbReference type="ARBA" id="ARBA00047915"/>
    </source>
</evidence>
<dbReference type="InterPro" id="IPR057207">
    <property type="entry name" value="FBXL15_LRR"/>
</dbReference>
<keyword evidence="14" id="KW-0539">Nucleus</keyword>
<dbReference type="PROSITE" id="PS51058">
    <property type="entry name" value="ZF_CXXC"/>
    <property type="match status" value="1"/>
</dbReference>
<evidence type="ECO:0000256" key="4">
    <source>
        <dbReference type="ARBA" id="ARBA00013246"/>
    </source>
</evidence>
<dbReference type="PROSITE" id="PS51184">
    <property type="entry name" value="JMJC"/>
    <property type="match status" value="1"/>
</dbReference>
<dbReference type="EMBL" id="CAJVCH010241147">
    <property type="protein sequence ID" value="CAG7732986.1"/>
    <property type="molecule type" value="Genomic_DNA"/>
</dbReference>
<dbReference type="Pfam" id="PF25372">
    <property type="entry name" value="DUF7885"/>
    <property type="match status" value="1"/>
</dbReference>
<keyword evidence="6 16" id="KW-0863">Zinc-finger</keyword>
<dbReference type="InterPro" id="IPR019787">
    <property type="entry name" value="Znf_PHD-finger"/>
</dbReference>
<dbReference type="Pfam" id="PF16866">
    <property type="entry name" value="PHD_4"/>
    <property type="match status" value="1"/>
</dbReference>
<comment type="similarity">
    <text evidence="3">Belongs to the JHDM1 histone demethylase family.</text>
</comment>
<evidence type="ECO:0000256" key="7">
    <source>
        <dbReference type="ARBA" id="ARBA00022833"/>
    </source>
</evidence>
<accession>A0A8J2KWF6</accession>
<feature type="domain" description="JmjC" evidence="19">
    <location>
        <begin position="151"/>
        <end position="319"/>
    </location>
</feature>
<feature type="region of interest" description="Disordered" evidence="17">
    <location>
        <begin position="758"/>
        <end position="817"/>
    </location>
</feature>
<feature type="region of interest" description="Disordered" evidence="17">
    <location>
        <begin position="1115"/>
        <end position="1136"/>
    </location>
</feature>
<feature type="compositionally biased region" description="Basic and acidic residues" evidence="17">
    <location>
        <begin position="675"/>
        <end position="687"/>
    </location>
</feature>
<sequence length="1148" mass="129474">MERPRQKSPKRNTRKLRDRKERKFYTDDWVGEADDEIEGPQSFDLEEKLETPRFNKPFAKEMRGQDFNLAYIQQHGFTTPLLFKDKTGLGIRIPGPTFAVGDVKTCVGSKRLLDVMDVKTQKNFELTMKQWQEYYDNLDRDRLLNVISLEFSHTKLENYVESPTVVRQLDWVDRVWPRHLKNMQTESTNVMDEMMYPKVQKYCLMSVKGCFTDFHVDFGGTSVWYHILKGAKVFWLIPPTDKNLDLYQAWVLSGKQGDTFFGDNVDECGRVLLQGGDTFFIPSGWIHAVYTPADSLVFGGNFLHSFGIDKQLKIATVEEQTKVPQKFRYPFFTEMLWYTLERYVHCLLGRTYIRIPDDESGGENSTVKEPTPPQPIIVPGLVHLTPQELLGLKAIVMYLHQLPIARKNVPALIYDPVALLREVRTIVEEHRYDIPEKAVTGRPILVWPGERAEDVGKVQENKRKRPYKTILSSAAKGETWCSSPNSQDDEPLRKRVRCGRCQSCLTKEDCKACFKCLSTGKSKDKYGILKMCVMRECLMPLLPYQSSCFECGLDGWGETPSPAQAIPPLKARVSQSNLMECVSCYQISHPVCIASKTKTVGAVNDDLPNSWECPLCIEKNKPARSVKKSKSSEERRTSTESNSNGVQIGHSTNPTRTNDNCSTSLSSAASSKFGSGDKREDGVGKELPDVKVKAPIVELTAKQKQISDKKMREDEKAVQQKMALAVRRKSLEEGLTKFNKSKSTVDPLKLKLFSASEADKGVSRRTNDESKSDTKVSTSEIKVEDKSKELATPKKEPVAESDDEKDAESDESAKKVSPVKYPFRTELSNKIMNGSSKSLKRPCNVVRPAVFYFDDEDSEKDTKRRKKIDPLKDVNVLIKVFKYLDLKTLNRCLQVCKDWNRIIMTPILWKRTDLSHHKVTADLLKGCVRRQPVSVSLNWTGISKQQLFWVISRLPQLKELYLQGVPWTSVSALKTCMCPTLVSLDLGYVGGLTDAALREILAPPVDSRPGLTDSKSRLRQLKSLNLAGASLSDVALRYVTQHAGGIAKLDLSTCSRITDAGIAQLGAPDSPSLENLTHLNISGCPQLTNISLDHLCRCRNLKYLDIRNIPGISSDDYVHRDPPPKNSHPFPPSALGLNMNPMLSGHKI</sequence>
<dbReference type="InterPro" id="IPR006553">
    <property type="entry name" value="Leu-rich_rpt_Cys-con_subtyp"/>
</dbReference>
<dbReference type="FunFam" id="2.60.120.650:FF:000005">
    <property type="entry name" value="lysine-specific demethylase 2A isoform X1"/>
    <property type="match status" value="1"/>
</dbReference>
<dbReference type="SMART" id="SM00558">
    <property type="entry name" value="JmjC"/>
    <property type="match status" value="1"/>
</dbReference>
<evidence type="ECO:0000256" key="14">
    <source>
        <dbReference type="ARBA" id="ARBA00023242"/>
    </source>
</evidence>
<dbReference type="CDD" id="cd15555">
    <property type="entry name" value="PHD_KDM2A_2B"/>
    <property type="match status" value="1"/>
</dbReference>
<keyword evidence="9" id="KW-0223">Dioxygenase</keyword>
<feature type="compositionally biased region" description="Low complexity" evidence="17">
    <location>
        <begin position="662"/>
        <end position="671"/>
    </location>
</feature>
<evidence type="ECO:0000256" key="6">
    <source>
        <dbReference type="ARBA" id="ARBA00022771"/>
    </source>
</evidence>
<dbReference type="InterPro" id="IPR002857">
    <property type="entry name" value="Znf_CXXC"/>
</dbReference>
<evidence type="ECO:0000256" key="12">
    <source>
        <dbReference type="ARBA" id="ARBA00023015"/>
    </source>
</evidence>
<feature type="compositionally biased region" description="Acidic residues" evidence="17">
    <location>
        <begin position="799"/>
        <end position="810"/>
    </location>
</feature>
<keyword evidence="13" id="KW-0804">Transcription</keyword>
<keyword evidence="21" id="KW-1185">Reference proteome</keyword>
<comment type="catalytic activity">
    <reaction evidence="15">
        <text>N(6),N(6)-dimethyl-L-lysyl(36)-[histone H3] + 2 2-oxoglutarate + 2 O2 = L-lysyl(36)-[histone H3] + 2 formaldehyde + 2 succinate + 2 CO2</text>
        <dbReference type="Rhea" id="RHEA:42032"/>
        <dbReference type="Rhea" id="RHEA-COMP:9785"/>
        <dbReference type="Rhea" id="RHEA-COMP:9787"/>
        <dbReference type="ChEBI" id="CHEBI:15379"/>
        <dbReference type="ChEBI" id="CHEBI:16526"/>
        <dbReference type="ChEBI" id="CHEBI:16810"/>
        <dbReference type="ChEBI" id="CHEBI:16842"/>
        <dbReference type="ChEBI" id="CHEBI:29969"/>
        <dbReference type="ChEBI" id="CHEBI:30031"/>
        <dbReference type="ChEBI" id="CHEBI:61976"/>
        <dbReference type="EC" id="1.14.11.27"/>
    </reaction>
</comment>
<dbReference type="GO" id="GO:0003677">
    <property type="term" value="F:DNA binding"/>
    <property type="evidence" value="ECO:0007669"/>
    <property type="project" value="InterPro"/>
</dbReference>
<dbReference type="AlphaFoldDB" id="A0A8J2KWF6"/>
<dbReference type="InterPro" id="IPR003347">
    <property type="entry name" value="JmjC_dom"/>
</dbReference>
<feature type="compositionally biased region" description="Basic and acidic residues" evidence="17">
    <location>
        <begin position="781"/>
        <end position="798"/>
    </location>
</feature>
<keyword evidence="8" id="KW-0156">Chromatin regulator</keyword>
<proteinExistence type="inferred from homology"/>